<comment type="subcellular location">
    <subcellularLocation>
        <location evidence="1">Endoplasmic reticulum membrane</location>
        <topology evidence="1">Single-pass membrane protein</topology>
    </subcellularLocation>
</comment>
<keyword evidence="6 9" id="KW-1133">Transmembrane helix</keyword>
<dbReference type="GO" id="GO:0005789">
    <property type="term" value="C:endoplasmic reticulum membrane"/>
    <property type="evidence" value="ECO:0007669"/>
    <property type="project" value="UniProtKB-SubCell"/>
</dbReference>
<proteinExistence type="inferred from homology"/>
<evidence type="ECO:0000313" key="10">
    <source>
        <dbReference type="Ensembl" id="ENSLBEP00000005085.1"/>
    </source>
</evidence>
<keyword evidence="7 9" id="KW-0472">Membrane</keyword>
<evidence type="ECO:0000313" key="11">
    <source>
        <dbReference type="Proteomes" id="UP000261660"/>
    </source>
</evidence>
<evidence type="ECO:0000256" key="7">
    <source>
        <dbReference type="ARBA" id="ARBA00023136"/>
    </source>
</evidence>
<comment type="similarity">
    <text evidence="2">Belongs to the TRIQK family.</text>
</comment>
<keyword evidence="11" id="KW-1185">Reference proteome</keyword>
<keyword evidence="5" id="KW-0256">Endoplasmic reticulum</keyword>
<dbReference type="GeneTree" id="ENSGT01030000234950"/>
<dbReference type="PANTHER" id="PTHR20583:SF1">
    <property type="entry name" value="TRIPLE QXXK_R MOTIF-CONTAINING PROTEIN"/>
    <property type="match status" value="1"/>
</dbReference>
<evidence type="ECO:0000256" key="1">
    <source>
        <dbReference type="ARBA" id="ARBA00004389"/>
    </source>
</evidence>
<evidence type="ECO:0000256" key="8">
    <source>
        <dbReference type="SAM" id="MobiDB-lite"/>
    </source>
</evidence>
<dbReference type="AlphaFoldDB" id="A0A3Q3ECB3"/>
<reference evidence="10" key="1">
    <citation type="submission" date="2025-08" db="UniProtKB">
        <authorList>
            <consortium name="Ensembl"/>
        </authorList>
    </citation>
    <scope>IDENTIFICATION</scope>
</reference>
<evidence type="ECO:0000256" key="2">
    <source>
        <dbReference type="ARBA" id="ARBA00007709"/>
    </source>
</evidence>
<accession>A0A3Q3ECB3</accession>
<dbReference type="Pfam" id="PF15168">
    <property type="entry name" value="TRIQK"/>
    <property type="match status" value="1"/>
</dbReference>
<dbReference type="InterPro" id="IPR024842">
    <property type="entry name" value="TRIQK"/>
</dbReference>
<organism evidence="10 11">
    <name type="scientific">Labrus bergylta</name>
    <name type="common">ballan wrasse</name>
    <dbReference type="NCBI Taxonomy" id="56723"/>
    <lineage>
        <taxon>Eukaryota</taxon>
        <taxon>Metazoa</taxon>
        <taxon>Chordata</taxon>
        <taxon>Craniata</taxon>
        <taxon>Vertebrata</taxon>
        <taxon>Euteleostomi</taxon>
        <taxon>Actinopterygii</taxon>
        <taxon>Neopterygii</taxon>
        <taxon>Teleostei</taxon>
        <taxon>Neoteleostei</taxon>
        <taxon>Acanthomorphata</taxon>
        <taxon>Eupercaria</taxon>
        <taxon>Labriformes</taxon>
        <taxon>Labridae</taxon>
        <taxon>Labrus</taxon>
    </lineage>
</organism>
<keyword evidence="4 9" id="KW-0812">Transmembrane</keyword>
<dbReference type="InParanoid" id="A0A3Q3ECB3"/>
<sequence>MHTDTFYLFYICFFFCSPLCTRASLSVRFKHVLLITFSSHQRKRTLRMLSIICQRLHGFLVNPDEACPSTYTGFFHYFKQKATILIDAVCCEGTCLEYRTHSTIKTNRRRRMGKKDASTTRLPVDQYRKQIGKQDYKKTKSVLKATRLKAEAKKTSSGFKFGQMAAPRPAMPGKACELKVIPSRFEALPAPTRCGKRGGPRTHLPPRLGDIWLGFCGMMSMLPPTTNRRHHERHDAERRSSHLFGFSASK</sequence>
<feature type="region of interest" description="Disordered" evidence="8">
    <location>
        <begin position="226"/>
        <end position="250"/>
    </location>
</feature>
<feature type="transmembrane region" description="Helical" evidence="9">
    <location>
        <begin position="6"/>
        <end position="25"/>
    </location>
</feature>
<evidence type="ECO:0000256" key="6">
    <source>
        <dbReference type="ARBA" id="ARBA00022989"/>
    </source>
</evidence>
<reference evidence="10" key="2">
    <citation type="submission" date="2025-09" db="UniProtKB">
        <authorList>
            <consortium name="Ensembl"/>
        </authorList>
    </citation>
    <scope>IDENTIFICATION</scope>
</reference>
<dbReference type="Ensembl" id="ENSLBET00000005355.1">
    <property type="protein sequence ID" value="ENSLBEP00000005085.1"/>
    <property type="gene ID" value="ENSLBEG00000003932.1"/>
</dbReference>
<evidence type="ECO:0000256" key="4">
    <source>
        <dbReference type="ARBA" id="ARBA00022692"/>
    </source>
</evidence>
<evidence type="ECO:0000256" key="5">
    <source>
        <dbReference type="ARBA" id="ARBA00022824"/>
    </source>
</evidence>
<dbReference type="PANTHER" id="PTHR20583">
    <property type="entry name" value="TRIPLE QXXK/R MOTIF-CONTAINING PROTEIN"/>
    <property type="match status" value="1"/>
</dbReference>
<protein>
    <recommendedName>
        <fullName evidence="3">Triple QxxK/R motif-containing protein</fullName>
    </recommendedName>
</protein>
<dbReference type="Proteomes" id="UP000261660">
    <property type="component" value="Unplaced"/>
</dbReference>
<evidence type="ECO:0000256" key="3">
    <source>
        <dbReference type="ARBA" id="ARBA00014257"/>
    </source>
</evidence>
<name>A0A3Q3ECB3_9LABR</name>
<dbReference type="STRING" id="56723.ENSLBEP00000005085"/>
<evidence type="ECO:0000256" key="9">
    <source>
        <dbReference type="SAM" id="Phobius"/>
    </source>
</evidence>